<dbReference type="AlphaFoldDB" id="A0A4V5N822"/>
<evidence type="ECO:0000313" key="2">
    <source>
        <dbReference type="EMBL" id="KAK0959574.1"/>
    </source>
</evidence>
<keyword evidence="5" id="KW-1185">Reference proteome</keyword>
<evidence type="ECO:0000313" key="5">
    <source>
        <dbReference type="Proteomes" id="UP001175353"/>
    </source>
</evidence>
<evidence type="ECO:0000313" key="3">
    <source>
        <dbReference type="EMBL" id="TKA41879.1"/>
    </source>
</evidence>
<gene>
    <name evidence="3" type="ORF">B0A54_06560</name>
    <name evidence="2" type="ORF">LTR91_020767</name>
</gene>
<reference evidence="3 4" key="1">
    <citation type="submission" date="2017-03" db="EMBL/GenBank/DDBJ databases">
        <title>Genomes of endolithic fungi from Antarctica.</title>
        <authorList>
            <person name="Coleine C."/>
            <person name="Masonjones S."/>
            <person name="Stajich J.E."/>
        </authorList>
    </citation>
    <scope>NUCLEOTIDE SEQUENCE [LARGE SCALE GENOMIC DNA]</scope>
    <source>
        <strain evidence="3 4">CCFEE 5311</strain>
    </source>
</reference>
<feature type="region of interest" description="Disordered" evidence="1">
    <location>
        <begin position="1"/>
        <end position="61"/>
    </location>
</feature>
<evidence type="ECO:0000313" key="4">
    <source>
        <dbReference type="Proteomes" id="UP000310066"/>
    </source>
</evidence>
<reference evidence="2" key="2">
    <citation type="submission" date="2023-06" db="EMBL/GenBank/DDBJ databases">
        <title>Black Yeasts Isolated from many extreme environments.</title>
        <authorList>
            <person name="Coleine C."/>
            <person name="Stajich J.E."/>
            <person name="Selbmann L."/>
        </authorList>
    </citation>
    <scope>NUCLEOTIDE SEQUENCE</scope>
    <source>
        <strain evidence="2">CCFEE 5200</strain>
    </source>
</reference>
<dbReference type="EMBL" id="JAUJLE010000350">
    <property type="protein sequence ID" value="KAK0959574.1"/>
    <property type="molecule type" value="Genomic_DNA"/>
</dbReference>
<dbReference type="OrthoDB" id="3902179at2759"/>
<organism evidence="3 4">
    <name type="scientific">Friedmanniomyces endolithicus</name>
    <dbReference type="NCBI Taxonomy" id="329885"/>
    <lineage>
        <taxon>Eukaryota</taxon>
        <taxon>Fungi</taxon>
        <taxon>Dikarya</taxon>
        <taxon>Ascomycota</taxon>
        <taxon>Pezizomycotina</taxon>
        <taxon>Dothideomycetes</taxon>
        <taxon>Dothideomycetidae</taxon>
        <taxon>Mycosphaerellales</taxon>
        <taxon>Teratosphaeriaceae</taxon>
        <taxon>Friedmanniomyces</taxon>
    </lineage>
</organism>
<dbReference type="Proteomes" id="UP000310066">
    <property type="component" value="Unassembled WGS sequence"/>
</dbReference>
<dbReference type="EMBL" id="NAJP01000025">
    <property type="protein sequence ID" value="TKA41879.1"/>
    <property type="molecule type" value="Genomic_DNA"/>
</dbReference>
<feature type="compositionally biased region" description="Basic and acidic residues" evidence="1">
    <location>
        <begin position="10"/>
        <end position="23"/>
    </location>
</feature>
<feature type="compositionally biased region" description="Basic residues" evidence="1">
    <location>
        <begin position="24"/>
        <end position="54"/>
    </location>
</feature>
<protein>
    <submittedName>
        <fullName evidence="3">Uncharacterized protein</fullName>
    </submittedName>
</protein>
<comment type="caution">
    <text evidence="3">The sequence shown here is derived from an EMBL/GenBank/DDBJ whole genome shotgun (WGS) entry which is preliminary data.</text>
</comment>
<accession>A0A4V5N822</accession>
<sequence>MPKVSRGTKRKAEELDAVDPERKPARKAPKARTPKAKPKARTTRRKAPVRKAKVKIPASEKTFRISPVDHFNAPNGFQEGLVFEKTQKPDLRGGAPWLVPVITYDGWPEMTDWQGVCPVQRQRQDDDELPVSPRTVVAYGRANPAERERLELPH</sequence>
<dbReference type="Proteomes" id="UP001175353">
    <property type="component" value="Unassembled WGS sequence"/>
</dbReference>
<name>A0A4V5N822_9PEZI</name>
<proteinExistence type="predicted"/>
<evidence type="ECO:0000256" key="1">
    <source>
        <dbReference type="SAM" id="MobiDB-lite"/>
    </source>
</evidence>